<keyword evidence="3" id="KW-0249">Electron transport</keyword>
<dbReference type="PROSITE" id="PS51352">
    <property type="entry name" value="THIOREDOXIN_2"/>
    <property type="match status" value="1"/>
</dbReference>
<dbReference type="PANTHER" id="PTHR45663:SF11">
    <property type="entry name" value="GEO12009P1"/>
    <property type="match status" value="1"/>
</dbReference>
<feature type="domain" description="Thioredoxin" evidence="9">
    <location>
        <begin position="1"/>
        <end position="88"/>
    </location>
</feature>
<evidence type="ECO:0000313" key="10">
    <source>
        <dbReference type="EMBL" id="PJA40460.1"/>
    </source>
</evidence>
<sequence>MIKLIDFYADWCGPCQAMKPVFEKVMPEFSGKIELEKIDVDKNPEKAQEFGVMGIPAMVLIKDDKEVDRKVGMLPEPAFKQWLQGHLL</sequence>
<evidence type="ECO:0000256" key="6">
    <source>
        <dbReference type="NCBIfam" id="TIGR01068"/>
    </source>
</evidence>
<dbReference type="InterPro" id="IPR036249">
    <property type="entry name" value="Thioredoxin-like_sf"/>
</dbReference>
<feature type="site" description="Contributes to redox potential value" evidence="7">
    <location>
        <position position="14"/>
    </location>
</feature>
<dbReference type="PROSITE" id="PS00194">
    <property type="entry name" value="THIOREDOXIN_1"/>
    <property type="match status" value="1"/>
</dbReference>
<dbReference type="InterPro" id="IPR017937">
    <property type="entry name" value="Thioredoxin_CS"/>
</dbReference>
<organism evidence="10 11">
    <name type="scientific">candidate division WWE3 bacterium CG_4_9_14_3_um_filter_34_6</name>
    <dbReference type="NCBI Taxonomy" id="1975079"/>
    <lineage>
        <taxon>Bacteria</taxon>
        <taxon>Katanobacteria</taxon>
    </lineage>
</organism>
<gene>
    <name evidence="10" type="primary">trxA</name>
    <name evidence="10" type="ORF">CO178_02110</name>
</gene>
<dbReference type="CDD" id="cd02947">
    <property type="entry name" value="TRX_family"/>
    <property type="match status" value="1"/>
</dbReference>
<proteinExistence type="inferred from homology"/>
<dbReference type="AlphaFoldDB" id="A0A2M7X2S7"/>
<reference evidence="11" key="1">
    <citation type="submission" date="2017-09" db="EMBL/GenBank/DDBJ databases">
        <title>Depth-based differentiation of microbial function through sediment-hosted aquifers and enrichment of novel symbionts in the deep terrestrial subsurface.</title>
        <authorList>
            <person name="Probst A.J."/>
            <person name="Ladd B."/>
            <person name="Jarett J.K."/>
            <person name="Geller-Mcgrath D.E."/>
            <person name="Sieber C.M.K."/>
            <person name="Emerson J.B."/>
            <person name="Anantharaman K."/>
            <person name="Thomas B.C."/>
            <person name="Malmstrom R."/>
            <person name="Stieglmeier M."/>
            <person name="Klingl A."/>
            <person name="Woyke T."/>
            <person name="Ryan C.M."/>
            <person name="Banfield J.F."/>
        </authorList>
    </citation>
    <scope>NUCLEOTIDE SEQUENCE [LARGE SCALE GENOMIC DNA]</scope>
</reference>
<dbReference type="InterPro" id="IPR005746">
    <property type="entry name" value="Thioredoxin"/>
</dbReference>
<dbReference type="EMBL" id="PFWY01000096">
    <property type="protein sequence ID" value="PJA40460.1"/>
    <property type="molecule type" value="Genomic_DNA"/>
</dbReference>
<evidence type="ECO:0000256" key="7">
    <source>
        <dbReference type="PIRSR" id="PIRSR000077-1"/>
    </source>
</evidence>
<dbReference type="NCBIfam" id="TIGR01068">
    <property type="entry name" value="thioredoxin"/>
    <property type="match status" value="1"/>
</dbReference>
<dbReference type="PIRSF" id="PIRSF000077">
    <property type="entry name" value="Thioredoxin"/>
    <property type="match status" value="1"/>
</dbReference>
<evidence type="ECO:0000313" key="11">
    <source>
        <dbReference type="Proteomes" id="UP000230683"/>
    </source>
</evidence>
<evidence type="ECO:0000259" key="9">
    <source>
        <dbReference type="PROSITE" id="PS51352"/>
    </source>
</evidence>
<evidence type="ECO:0000256" key="3">
    <source>
        <dbReference type="ARBA" id="ARBA00022982"/>
    </source>
</evidence>
<dbReference type="InterPro" id="IPR013766">
    <property type="entry name" value="Thioredoxin_domain"/>
</dbReference>
<dbReference type="Proteomes" id="UP000230683">
    <property type="component" value="Unassembled WGS sequence"/>
</dbReference>
<feature type="site" description="Contributes to redox potential value" evidence="7">
    <location>
        <position position="13"/>
    </location>
</feature>
<evidence type="ECO:0000256" key="5">
    <source>
        <dbReference type="ARBA" id="ARBA00023284"/>
    </source>
</evidence>
<keyword evidence="2" id="KW-0813">Transport</keyword>
<comment type="similarity">
    <text evidence="1">Belongs to the thioredoxin family.</text>
</comment>
<evidence type="ECO:0000256" key="8">
    <source>
        <dbReference type="PIRSR" id="PIRSR000077-4"/>
    </source>
</evidence>
<dbReference type="GO" id="GO:0045454">
    <property type="term" value="P:cell redox homeostasis"/>
    <property type="evidence" value="ECO:0007669"/>
    <property type="project" value="TreeGrafter"/>
</dbReference>
<dbReference type="GO" id="GO:0015035">
    <property type="term" value="F:protein-disulfide reductase activity"/>
    <property type="evidence" value="ECO:0007669"/>
    <property type="project" value="UniProtKB-UniRule"/>
</dbReference>
<dbReference type="Gene3D" id="3.40.30.10">
    <property type="entry name" value="Glutaredoxin"/>
    <property type="match status" value="1"/>
</dbReference>
<dbReference type="PRINTS" id="PR00421">
    <property type="entry name" value="THIOREDOXIN"/>
</dbReference>
<feature type="disulfide bond" description="Redox-active" evidence="8">
    <location>
        <begin position="12"/>
        <end position="15"/>
    </location>
</feature>
<name>A0A2M7X2S7_UNCKA</name>
<protein>
    <recommendedName>
        <fullName evidence="6">Thioredoxin</fullName>
    </recommendedName>
</protein>
<evidence type="ECO:0000256" key="2">
    <source>
        <dbReference type="ARBA" id="ARBA00022448"/>
    </source>
</evidence>
<evidence type="ECO:0000256" key="1">
    <source>
        <dbReference type="ARBA" id="ARBA00008987"/>
    </source>
</evidence>
<evidence type="ECO:0000256" key="4">
    <source>
        <dbReference type="ARBA" id="ARBA00023157"/>
    </source>
</evidence>
<feature type="site" description="Deprotonates C-terminal active site Cys" evidence="7">
    <location>
        <position position="6"/>
    </location>
</feature>
<keyword evidence="4 8" id="KW-1015">Disulfide bond</keyword>
<feature type="active site" description="Nucleophile" evidence="7">
    <location>
        <position position="12"/>
    </location>
</feature>
<feature type="active site" description="Nucleophile" evidence="7">
    <location>
        <position position="15"/>
    </location>
</feature>
<dbReference type="PANTHER" id="PTHR45663">
    <property type="entry name" value="GEO12009P1"/>
    <property type="match status" value="1"/>
</dbReference>
<dbReference type="Pfam" id="PF00085">
    <property type="entry name" value="Thioredoxin"/>
    <property type="match status" value="1"/>
</dbReference>
<comment type="caution">
    <text evidence="10">The sequence shown here is derived from an EMBL/GenBank/DDBJ whole genome shotgun (WGS) entry which is preliminary data.</text>
</comment>
<accession>A0A2M7X2S7</accession>
<dbReference type="SUPFAM" id="SSF52833">
    <property type="entry name" value="Thioredoxin-like"/>
    <property type="match status" value="1"/>
</dbReference>
<dbReference type="GO" id="GO:0005829">
    <property type="term" value="C:cytosol"/>
    <property type="evidence" value="ECO:0007669"/>
    <property type="project" value="TreeGrafter"/>
</dbReference>
<keyword evidence="5 8" id="KW-0676">Redox-active center</keyword>